<name>A0A2V1P9G8_9RHOB</name>
<keyword evidence="2" id="KW-0732">Signal</keyword>
<organism evidence="3 4">
    <name type="scientific">Salibaculum griseiflavum</name>
    <dbReference type="NCBI Taxonomy" id="1914409"/>
    <lineage>
        <taxon>Bacteria</taxon>
        <taxon>Pseudomonadati</taxon>
        <taxon>Pseudomonadota</taxon>
        <taxon>Alphaproteobacteria</taxon>
        <taxon>Rhodobacterales</taxon>
        <taxon>Roseobacteraceae</taxon>
        <taxon>Salibaculum</taxon>
    </lineage>
</organism>
<feature type="chain" id="PRO_5015946421" evidence="2">
    <location>
        <begin position="19"/>
        <end position="372"/>
    </location>
</feature>
<keyword evidence="1" id="KW-0175">Coiled coil</keyword>
<accession>A0A2V1P9G8</accession>
<dbReference type="EMBL" id="QETF01000001">
    <property type="protein sequence ID" value="PWG18398.1"/>
    <property type="molecule type" value="Genomic_DNA"/>
</dbReference>
<dbReference type="OrthoDB" id="9809144at2"/>
<feature type="signal peptide" evidence="2">
    <location>
        <begin position="1"/>
        <end position="18"/>
    </location>
</feature>
<gene>
    <name evidence="3" type="ORF">DFK10_00245</name>
</gene>
<protein>
    <submittedName>
        <fullName evidence="3">Peptidase M23</fullName>
    </submittedName>
</protein>
<dbReference type="AlphaFoldDB" id="A0A2V1P9G8"/>
<dbReference type="SUPFAM" id="SSF51261">
    <property type="entry name" value="Duplicated hybrid motif"/>
    <property type="match status" value="1"/>
</dbReference>
<feature type="coiled-coil region" evidence="1">
    <location>
        <begin position="15"/>
        <end position="42"/>
    </location>
</feature>
<proteinExistence type="predicted"/>
<comment type="caution">
    <text evidence="3">The sequence shown here is derived from an EMBL/GenBank/DDBJ whole genome shotgun (WGS) entry which is preliminary data.</text>
</comment>
<evidence type="ECO:0000256" key="2">
    <source>
        <dbReference type="SAM" id="SignalP"/>
    </source>
</evidence>
<dbReference type="RefSeq" id="WP_109385401.1">
    <property type="nucleotide sequence ID" value="NZ_QETF01000001.1"/>
</dbReference>
<evidence type="ECO:0000313" key="4">
    <source>
        <dbReference type="Proteomes" id="UP000245293"/>
    </source>
</evidence>
<sequence>MIRALVLALCGLATAATAQDTAEAALRAVQQLEAASISLQEAGSGRDRISALTETVQAYEAGMAAMRDGLRRAAIRERTLTRDLNTQSDEVAQLLGVLQRMGQAPTPLLLLHPSGPTGTARSGMMLADVTPGLQAKVDVLRAQLEEVAILRQLQGDALATLEQGLAGAQEARTALSEAVSDRTDLPRRFSDDPVKTALLLASTETLAAFASSLAEIEAETGAPPAPDATALKGQLALPVDGTVLRGFGDADAAGIERPGIVIATAPRALVTAPAAATIRYSGPLLDYGNVLILEPAQDVLWVLAGLAQVFGEIGQVLPEGAPVGLMGGDLSDAQAILTESRQGAASTRPESLYLEVRDGQGAVDPATWFAYD</sequence>
<keyword evidence="4" id="KW-1185">Reference proteome</keyword>
<dbReference type="CDD" id="cd12797">
    <property type="entry name" value="M23_peptidase"/>
    <property type="match status" value="1"/>
</dbReference>
<evidence type="ECO:0000313" key="3">
    <source>
        <dbReference type="EMBL" id="PWG18398.1"/>
    </source>
</evidence>
<evidence type="ECO:0000256" key="1">
    <source>
        <dbReference type="SAM" id="Coils"/>
    </source>
</evidence>
<dbReference type="Gene3D" id="2.70.70.10">
    <property type="entry name" value="Glucose Permease (Domain IIA)"/>
    <property type="match status" value="1"/>
</dbReference>
<dbReference type="InterPro" id="IPR011055">
    <property type="entry name" value="Dup_hybrid_motif"/>
</dbReference>
<reference evidence="4" key="1">
    <citation type="submission" date="2018-05" db="EMBL/GenBank/DDBJ databases">
        <authorList>
            <person name="Du Z."/>
            <person name="Wang X."/>
        </authorList>
    </citation>
    <scope>NUCLEOTIDE SEQUENCE [LARGE SCALE GENOMIC DNA]</scope>
    <source>
        <strain evidence="4">WDS4C29</strain>
    </source>
</reference>
<dbReference type="Proteomes" id="UP000245293">
    <property type="component" value="Unassembled WGS sequence"/>
</dbReference>